<name>A0A085MHR9_9BILA</name>
<evidence type="ECO:0000256" key="1">
    <source>
        <dbReference type="SAM" id="MobiDB-lite"/>
    </source>
</evidence>
<reference evidence="2 4" key="1">
    <citation type="journal article" date="2014" name="Nat. Genet.">
        <title>Genome and transcriptome of the porcine whipworm Trichuris suis.</title>
        <authorList>
            <person name="Jex A.R."/>
            <person name="Nejsum P."/>
            <person name="Schwarz E.M."/>
            <person name="Hu L."/>
            <person name="Young N.D."/>
            <person name="Hall R.S."/>
            <person name="Korhonen P.K."/>
            <person name="Liao S."/>
            <person name="Thamsborg S."/>
            <person name="Xia J."/>
            <person name="Xu P."/>
            <person name="Wang S."/>
            <person name="Scheerlinck J.P."/>
            <person name="Hofmann A."/>
            <person name="Sternberg P.W."/>
            <person name="Wang J."/>
            <person name="Gasser R.B."/>
        </authorList>
    </citation>
    <scope>NUCLEOTIDE SEQUENCE [LARGE SCALE GENOMIC DNA]</scope>
    <source>
        <strain evidence="3">DCEP-RM93F</strain>
        <strain evidence="2">DCEP-RM93M</strain>
    </source>
</reference>
<protein>
    <submittedName>
        <fullName evidence="2">Uncharacterized protein</fullName>
    </submittedName>
</protein>
<accession>A0A085MHR9</accession>
<evidence type="ECO:0000313" key="3">
    <source>
        <dbReference type="EMBL" id="KFD64779.1"/>
    </source>
</evidence>
<dbReference type="AlphaFoldDB" id="A0A085MHR9"/>
<proteinExistence type="predicted"/>
<dbReference type="EMBL" id="KL367550">
    <property type="protein sequence ID" value="KFD64779.1"/>
    <property type="molecule type" value="Genomic_DNA"/>
</dbReference>
<evidence type="ECO:0000313" key="4">
    <source>
        <dbReference type="Proteomes" id="UP000030764"/>
    </source>
</evidence>
<evidence type="ECO:0000313" key="2">
    <source>
        <dbReference type="EMBL" id="KFD56765.1"/>
    </source>
</evidence>
<dbReference type="Proteomes" id="UP000030758">
    <property type="component" value="Unassembled WGS sequence"/>
</dbReference>
<feature type="compositionally biased region" description="Polar residues" evidence="1">
    <location>
        <begin position="26"/>
        <end position="45"/>
    </location>
</feature>
<dbReference type="Proteomes" id="UP000030764">
    <property type="component" value="Unassembled WGS sequence"/>
</dbReference>
<organism evidence="2 4">
    <name type="scientific">Trichuris suis</name>
    <name type="common">pig whipworm</name>
    <dbReference type="NCBI Taxonomy" id="68888"/>
    <lineage>
        <taxon>Eukaryota</taxon>
        <taxon>Metazoa</taxon>
        <taxon>Ecdysozoa</taxon>
        <taxon>Nematoda</taxon>
        <taxon>Enoplea</taxon>
        <taxon>Dorylaimia</taxon>
        <taxon>Trichinellida</taxon>
        <taxon>Trichuridae</taxon>
        <taxon>Trichuris</taxon>
    </lineage>
</organism>
<gene>
    <name evidence="2" type="ORF">M513_02442</name>
    <name evidence="3" type="ORF">M514_02442</name>
</gene>
<sequence>MVQHFQAIQLDIEEVRRYPPAEGSGSCASWEQPNNASREASQEATQAMEARNGYSSRLRGVTACFLCGLHGRMACDCCDWRLMNSHGVMQRNWLSLHSKGKAEPIKRPTILVGIGQ</sequence>
<keyword evidence="4" id="KW-1185">Reference proteome</keyword>
<feature type="region of interest" description="Disordered" evidence="1">
    <location>
        <begin position="19"/>
        <end position="48"/>
    </location>
</feature>
<dbReference type="EMBL" id="KL363192">
    <property type="protein sequence ID" value="KFD56765.1"/>
    <property type="molecule type" value="Genomic_DNA"/>
</dbReference>